<evidence type="ECO:0000256" key="4">
    <source>
        <dbReference type="ARBA" id="ARBA00023152"/>
    </source>
</evidence>
<keyword evidence="2 6" id="KW-0560">Oxidoreductase</keyword>
<dbReference type="InterPro" id="IPR032106">
    <property type="entry name" value="2-oxogl_dehyd_N"/>
</dbReference>
<dbReference type="NCBIfam" id="NF006914">
    <property type="entry name" value="PRK09404.1"/>
    <property type="match status" value="1"/>
</dbReference>
<comment type="similarity">
    <text evidence="6">Belongs to the alpha-ketoglutarate dehydrogenase family.</text>
</comment>
<dbReference type="InterPro" id="IPR042179">
    <property type="entry name" value="KGD_C_sf"/>
</dbReference>
<dbReference type="HAMAP" id="MF_01169">
    <property type="entry name" value="SucA_OdhA"/>
    <property type="match status" value="1"/>
</dbReference>
<evidence type="ECO:0000256" key="3">
    <source>
        <dbReference type="ARBA" id="ARBA00023052"/>
    </source>
</evidence>
<dbReference type="Pfam" id="PF00676">
    <property type="entry name" value="E1_dh"/>
    <property type="match status" value="1"/>
</dbReference>
<dbReference type="Proteomes" id="UP001596047">
    <property type="component" value="Unassembled WGS sequence"/>
</dbReference>
<dbReference type="PANTHER" id="PTHR23152">
    <property type="entry name" value="2-OXOGLUTARATE DEHYDROGENASE"/>
    <property type="match status" value="1"/>
</dbReference>
<keyword evidence="3 6" id="KW-0786">Thiamine pyrophosphate</keyword>
<dbReference type="InterPro" id="IPR031717">
    <property type="entry name" value="ODO-1/KGD_C"/>
</dbReference>
<dbReference type="InterPro" id="IPR011603">
    <property type="entry name" value="2oxoglutarate_DH_E1"/>
</dbReference>
<dbReference type="SUPFAM" id="SSF52518">
    <property type="entry name" value="Thiamin diphosphate-binding fold (THDP-binding)"/>
    <property type="match status" value="2"/>
</dbReference>
<name>A0ABW0VUI9_9BACL</name>
<comment type="catalytic activity">
    <reaction evidence="5 6">
        <text>N(6)-[(R)-lipoyl]-L-lysyl-[protein] + 2-oxoglutarate + H(+) = N(6)-[(R)-S(8)-succinyldihydrolipoyl]-L-lysyl-[protein] + CO2</text>
        <dbReference type="Rhea" id="RHEA:12188"/>
        <dbReference type="Rhea" id="RHEA-COMP:10474"/>
        <dbReference type="Rhea" id="RHEA-COMP:20092"/>
        <dbReference type="ChEBI" id="CHEBI:15378"/>
        <dbReference type="ChEBI" id="CHEBI:16526"/>
        <dbReference type="ChEBI" id="CHEBI:16810"/>
        <dbReference type="ChEBI" id="CHEBI:83099"/>
        <dbReference type="ChEBI" id="CHEBI:83120"/>
        <dbReference type="EC" id="1.2.4.2"/>
    </reaction>
</comment>
<comment type="subunit">
    <text evidence="6">Homodimer. Part of the 2-oxoglutarate dehydrogenase (OGDH) complex composed of E1 (2-oxoglutarate dehydrogenase), E2 (dihydrolipoamide succinyltransferase) and E3 (dihydrolipoamide dehydrogenase); the complex contains multiple copies of the three enzymatic components (E1, E2 and E3).</text>
</comment>
<sequence>MAADNNISQSPWEQYYGPNLGYIQEMYEKYVENPETVDPVYRETFAQWGAPPSTKAANGAAAVPQANPVQVDGAKLMDPVFLKRVVDAGKLVRNIRTYGHLAVDNDPLGIGTAPDTRLLEPETFNLTQDDLAAIPASLIWEEAPETVRDGWQAIQYLKEVYTKSFGIEFSHIHEQEERIWLKRQVESGMAAKPMNAKERAALLNRLIDVEQFETFLQRAFVGQKRFSIEGTDMLVPILDEIVRDLAHDGAQHILMGMAHRGRLNVLAHVLGKPYTGIFSEFHHAPNKDLIPSEGSTGINIGWTGDVKYHLGAHRSVKEGETVETRLTLANNPSHLEYVNPIVQGFARAAQDDRTAPGYPKADFGSAAAVIMHGDAAFAGEGIVAETLNFKKLPGYGSGGTIHIIVNNRLGFTTESSDSRSTYYASDLAKGYEIPIVHVSADDPEACIAAARMACEYRQRFQKDFLIDMVGYRRHGHNETDDPETTQPLVYQKLRKHPVVGIIYAEKLQEKGLITNEQVAQMRQAGLNILQRALDEVKENDKQNRQVEEPSRRRQKKELVTGVPLEKLKAINEELLKWPAGFNVYEKLERILMRRATSLDEGNKVDWGLAETLAFATILESGKPIRLSGQDSERATFAFRNLVLHDVVTGATYCPLHQIPQANASFAVYNSPLSEAAVLGFDYGYNVFSPETLVIWEGQYGDFANVAQVIIDQFITAGRVKWSQKSSIVMLLPHGYEGQGPEHSSARLERFLQLAAEDNLTIANLTTAAQYFHLLRRQAAITNTDEARPLIVMSPKSLIRNPNVASDPKEFSEGAFQPVLEQPGLGGNTAAVERLVFCTGKVSVDLAAAMTAEEGTNFDWLHVARIEQLYPFPKANVEQVINRYPNLKEILWVQEEPQNMGAWNYIEPRIRARAPKGATVRYVGRPKRSSPASGFQFVHNMEQQRILSVALNKSTLNTTTQGE</sequence>
<dbReference type="InterPro" id="IPR001017">
    <property type="entry name" value="DH_E1"/>
</dbReference>
<dbReference type="Pfam" id="PF16870">
    <property type="entry name" value="OxoGdeHyase_C"/>
    <property type="match status" value="1"/>
</dbReference>
<evidence type="ECO:0000313" key="8">
    <source>
        <dbReference type="EMBL" id="MFC5648918.1"/>
    </source>
</evidence>
<reference evidence="9" key="1">
    <citation type="journal article" date="2019" name="Int. J. Syst. Evol. Microbiol.">
        <title>The Global Catalogue of Microorganisms (GCM) 10K type strain sequencing project: providing services to taxonomists for standard genome sequencing and annotation.</title>
        <authorList>
            <consortium name="The Broad Institute Genomics Platform"/>
            <consortium name="The Broad Institute Genome Sequencing Center for Infectious Disease"/>
            <person name="Wu L."/>
            <person name="Ma J."/>
        </authorList>
    </citation>
    <scope>NUCLEOTIDE SEQUENCE [LARGE SCALE GENOMIC DNA]</scope>
    <source>
        <strain evidence="9">CGMCC 1.3240</strain>
    </source>
</reference>
<dbReference type="RefSeq" id="WP_379187409.1">
    <property type="nucleotide sequence ID" value="NZ_JBHSOW010000028.1"/>
</dbReference>
<dbReference type="Gene3D" id="3.40.50.11610">
    <property type="entry name" value="Multifunctional 2-oxoglutarate metabolism enzyme, C-terminal domain"/>
    <property type="match status" value="1"/>
</dbReference>
<evidence type="ECO:0000256" key="1">
    <source>
        <dbReference type="ARBA" id="ARBA00001964"/>
    </source>
</evidence>
<evidence type="ECO:0000256" key="2">
    <source>
        <dbReference type="ARBA" id="ARBA00023002"/>
    </source>
</evidence>
<proteinExistence type="inferred from homology"/>
<dbReference type="NCBIfam" id="TIGR00239">
    <property type="entry name" value="2oxo_dh_E1"/>
    <property type="match status" value="1"/>
</dbReference>
<dbReference type="PIRSF" id="PIRSF000157">
    <property type="entry name" value="Oxoglu_dh_E1"/>
    <property type="match status" value="1"/>
</dbReference>
<dbReference type="InterPro" id="IPR029061">
    <property type="entry name" value="THDP-binding"/>
</dbReference>
<dbReference type="SMART" id="SM00861">
    <property type="entry name" value="Transket_pyr"/>
    <property type="match status" value="1"/>
</dbReference>
<protein>
    <recommendedName>
        <fullName evidence="6">2-oxoglutarate dehydrogenase E1 component</fullName>
        <ecNumber evidence="6">1.2.4.2</ecNumber>
    </recommendedName>
    <alternativeName>
        <fullName evidence="6">Alpha-ketoglutarate dehydrogenase</fullName>
    </alternativeName>
</protein>
<evidence type="ECO:0000256" key="6">
    <source>
        <dbReference type="HAMAP-Rule" id="MF_01169"/>
    </source>
</evidence>
<keyword evidence="4 6" id="KW-0324">Glycolysis</keyword>
<dbReference type="PANTHER" id="PTHR23152:SF4">
    <property type="entry name" value="2-OXOADIPATE DEHYDROGENASE COMPLEX COMPONENT E1"/>
    <property type="match status" value="1"/>
</dbReference>
<accession>A0ABW0VUI9</accession>
<dbReference type="EC" id="1.2.4.2" evidence="6"/>
<keyword evidence="9" id="KW-1185">Reference proteome</keyword>
<dbReference type="GO" id="GO:0004591">
    <property type="term" value="F:oxoglutarate dehydrogenase (succinyl-transferring) activity"/>
    <property type="evidence" value="ECO:0007669"/>
    <property type="project" value="UniProtKB-EC"/>
</dbReference>
<comment type="cofactor">
    <cofactor evidence="1 6">
        <name>thiamine diphosphate</name>
        <dbReference type="ChEBI" id="CHEBI:58937"/>
    </cofactor>
</comment>
<dbReference type="Pfam" id="PF16078">
    <property type="entry name" value="2-oxogl_dehyd_N"/>
    <property type="match status" value="1"/>
</dbReference>
<dbReference type="InterPro" id="IPR023784">
    <property type="entry name" value="2oxoglutarate_DH_E1_bac"/>
</dbReference>
<dbReference type="Pfam" id="PF02779">
    <property type="entry name" value="Transket_pyr"/>
    <property type="match status" value="1"/>
</dbReference>
<gene>
    <name evidence="6" type="primary">odhA</name>
    <name evidence="8" type="ORF">ACFPYJ_07210</name>
</gene>
<dbReference type="InterPro" id="IPR005475">
    <property type="entry name" value="Transketolase-like_Pyr-bd"/>
</dbReference>
<evidence type="ECO:0000313" key="9">
    <source>
        <dbReference type="Proteomes" id="UP001596047"/>
    </source>
</evidence>
<evidence type="ECO:0000256" key="5">
    <source>
        <dbReference type="ARBA" id="ARBA00051911"/>
    </source>
</evidence>
<evidence type="ECO:0000259" key="7">
    <source>
        <dbReference type="SMART" id="SM00861"/>
    </source>
</evidence>
<dbReference type="Gene3D" id="3.40.50.970">
    <property type="match status" value="1"/>
</dbReference>
<organism evidence="8 9">
    <name type="scientific">Paenibacillus solisilvae</name>
    <dbReference type="NCBI Taxonomy" id="2486751"/>
    <lineage>
        <taxon>Bacteria</taxon>
        <taxon>Bacillati</taxon>
        <taxon>Bacillota</taxon>
        <taxon>Bacilli</taxon>
        <taxon>Bacillales</taxon>
        <taxon>Paenibacillaceae</taxon>
        <taxon>Paenibacillus</taxon>
    </lineage>
</organism>
<feature type="domain" description="Transketolase-like pyrimidine-binding" evidence="7">
    <location>
        <begin position="604"/>
        <end position="800"/>
    </location>
</feature>
<dbReference type="NCBIfam" id="NF008907">
    <property type="entry name" value="PRK12270.1"/>
    <property type="match status" value="1"/>
</dbReference>
<dbReference type="Gene3D" id="3.40.50.12470">
    <property type="match status" value="1"/>
</dbReference>
<dbReference type="Gene3D" id="1.10.287.1150">
    <property type="entry name" value="TPP helical domain"/>
    <property type="match status" value="1"/>
</dbReference>
<comment type="function">
    <text evidence="6">E1 component of the 2-oxoglutarate dehydrogenase (OGDH) complex which catalyzes the decarboxylation of 2-oxoglutarate, the first step in the conversion of 2-oxoglutarate to succinyl-CoA and CO(2).</text>
</comment>
<comment type="caution">
    <text evidence="8">The sequence shown here is derived from an EMBL/GenBank/DDBJ whole genome shotgun (WGS) entry which is preliminary data.</text>
</comment>
<dbReference type="CDD" id="cd02016">
    <property type="entry name" value="TPP_E1_OGDC_like"/>
    <property type="match status" value="1"/>
</dbReference>
<dbReference type="EMBL" id="JBHSOW010000028">
    <property type="protein sequence ID" value="MFC5648918.1"/>
    <property type="molecule type" value="Genomic_DNA"/>
</dbReference>